<proteinExistence type="inferred from homology"/>
<protein>
    <recommendedName>
        <fullName evidence="2">cysteine-S-conjugate beta-lyase</fullName>
        <ecNumber evidence="2">4.4.1.13</ecNumber>
    </recommendedName>
</protein>
<sequence>MSTFNFDEIIDRTNTNSLKYDFAAERGKPADVLPLWVADMDLKAPAKVLEALEKAVQHGIFGYSDTKQSYFDALQNWFASRFDWNIQPDWLVKTPGVVYAIAMAIRSLTNEGDSVIIQQPVYYPFHQMVVKNNRKLINSPLVYKGGSYQIDFHDFETKIVENNVKMFILCSPHNPVGRVWTKDELITLGDICLKHNVVVVSDEIHADFVYEGNRHLIFASLKPEYLQNTITCTAPSKTFNLAGLQVSNIFIANPDIRKKFQAEMNKSGYSELNTLGLIACQAAYEHGAEWLDELKKYLAGNLAFVRDFVKQRLPQIRLVEPQGTYLVWLDFTQLGLTEEQREHLIVTKAKLWLDSGVMFGKDGEGFERVNIACPRATLQKAFEQLERAVKDLKD</sequence>
<dbReference type="PANTHER" id="PTHR43525">
    <property type="entry name" value="PROTEIN MALY"/>
    <property type="match status" value="1"/>
</dbReference>
<comment type="similarity">
    <text evidence="5">Belongs to the class-II pyridoxal-phosphate-dependent aminotransferase family. MalY/PatB cystathionine beta-lyase subfamily.</text>
</comment>
<name>A0A1H8DQI3_9FIRM</name>
<comment type="cofactor">
    <cofactor evidence="1">
        <name>pyridoxal 5'-phosphate</name>
        <dbReference type="ChEBI" id="CHEBI:597326"/>
    </cofactor>
</comment>
<evidence type="ECO:0000256" key="3">
    <source>
        <dbReference type="ARBA" id="ARBA00022898"/>
    </source>
</evidence>
<evidence type="ECO:0000256" key="1">
    <source>
        <dbReference type="ARBA" id="ARBA00001933"/>
    </source>
</evidence>
<dbReference type="SUPFAM" id="SSF53383">
    <property type="entry name" value="PLP-dependent transferases"/>
    <property type="match status" value="1"/>
</dbReference>
<dbReference type="OrthoDB" id="9802872at2"/>
<dbReference type="Gene3D" id="3.40.640.10">
    <property type="entry name" value="Type I PLP-dependent aspartate aminotransferase-like (Major domain)"/>
    <property type="match status" value="1"/>
</dbReference>
<keyword evidence="3" id="KW-0663">Pyridoxal phosphate</keyword>
<dbReference type="EC" id="4.4.1.13" evidence="2"/>
<dbReference type="CDD" id="cd00609">
    <property type="entry name" value="AAT_like"/>
    <property type="match status" value="1"/>
</dbReference>
<dbReference type="AlphaFoldDB" id="A0A1H8DQI3"/>
<keyword evidence="4 7" id="KW-0456">Lyase</keyword>
<dbReference type="InterPro" id="IPR051798">
    <property type="entry name" value="Class-II_PLP-Dep_Aminotrans"/>
</dbReference>
<dbReference type="GO" id="GO:0047804">
    <property type="term" value="F:cysteine-S-conjugate beta-lyase activity"/>
    <property type="evidence" value="ECO:0007669"/>
    <property type="project" value="UniProtKB-EC"/>
</dbReference>
<dbReference type="Pfam" id="PF00155">
    <property type="entry name" value="Aminotran_1_2"/>
    <property type="match status" value="1"/>
</dbReference>
<accession>A0A1H8DQI3</accession>
<dbReference type="InterPro" id="IPR015421">
    <property type="entry name" value="PyrdxlP-dep_Trfase_major"/>
</dbReference>
<dbReference type="GO" id="GO:0030170">
    <property type="term" value="F:pyridoxal phosphate binding"/>
    <property type="evidence" value="ECO:0007669"/>
    <property type="project" value="InterPro"/>
</dbReference>
<organism evidence="7 8">
    <name type="scientific">Hydrogenoanaerobacterium saccharovorans</name>
    <dbReference type="NCBI Taxonomy" id="474960"/>
    <lineage>
        <taxon>Bacteria</taxon>
        <taxon>Bacillati</taxon>
        <taxon>Bacillota</taxon>
        <taxon>Clostridia</taxon>
        <taxon>Eubacteriales</taxon>
        <taxon>Oscillospiraceae</taxon>
        <taxon>Hydrogenoanaerobacterium</taxon>
    </lineage>
</organism>
<dbReference type="InterPro" id="IPR015422">
    <property type="entry name" value="PyrdxlP-dep_Trfase_small"/>
</dbReference>
<reference evidence="7 8" key="1">
    <citation type="submission" date="2016-10" db="EMBL/GenBank/DDBJ databases">
        <authorList>
            <person name="de Groot N.N."/>
        </authorList>
    </citation>
    <scope>NUCLEOTIDE SEQUENCE [LARGE SCALE GENOMIC DNA]</scope>
    <source>
        <strain evidence="7 8">CGMCC 1.5070</strain>
    </source>
</reference>
<dbReference type="RefSeq" id="WP_092756118.1">
    <property type="nucleotide sequence ID" value="NZ_FOCG01000003.1"/>
</dbReference>
<evidence type="ECO:0000313" key="8">
    <source>
        <dbReference type="Proteomes" id="UP000199158"/>
    </source>
</evidence>
<evidence type="ECO:0000313" key="7">
    <source>
        <dbReference type="EMBL" id="SEN09425.1"/>
    </source>
</evidence>
<evidence type="ECO:0000256" key="4">
    <source>
        <dbReference type="ARBA" id="ARBA00023239"/>
    </source>
</evidence>
<evidence type="ECO:0000259" key="6">
    <source>
        <dbReference type="Pfam" id="PF00155"/>
    </source>
</evidence>
<dbReference type="NCBIfam" id="TIGR04350">
    <property type="entry name" value="C_S_lyase_PatB"/>
    <property type="match status" value="1"/>
</dbReference>
<dbReference type="Gene3D" id="3.90.1150.10">
    <property type="entry name" value="Aspartate Aminotransferase, domain 1"/>
    <property type="match status" value="1"/>
</dbReference>
<dbReference type="InterPro" id="IPR004839">
    <property type="entry name" value="Aminotransferase_I/II_large"/>
</dbReference>
<dbReference type="STRING" id="474960.SAMN05216180_2738"/>
<feature type="domain" description="Aminotransferase class I/classII large" evidence="6">
    <location>
        <begin position="32"/>
        <end position="384"/>
    </location>
</feature>
<dbReference type="EMBL" id="FOCG01000003">
    <property type="protein sequence ID" value="SEN09425.1"/>
    <property type="molecule type" value="Genomic_DNA"/>
</dbReference>
<gene>
    <name evidence="7" type="ORF">SAMN05216180_2738</name>
</gene>
<dbReference type="Proteomes" id="UP000199158">
    <property type="component" value="Unassembled WGS sequence"/>
</dbReference>
<evidence type="ECO:0000256" key="2">
    <source>
        <dbReference type="ARBA" id="ARBA00012224"/>
    </source>
</evidence>
<dbReference type="InterPro" id="IPR027619">
    <property type="entry name" value="C-S_lyase_PatB-like"/>
</dbReference>
<dbReference type="InterPro" id="IPR015424">
    <property type="entry name" value="PyrdxlP-dep_Trfase"/>
</dbReference>
<dbReference type="PANTHER" id="PTHR43525:SF1">
    <property type="entry name" value="PROTEIN MALY"/>
    <property type="match status" value="1"/>
</dbReference>
<keyword evidence="8" id="KW-1185">Reference proteome</keyword>
<evidence type="ECO:0000256" key="5">
    <source>
        <dbReference type="ARBA" id="ARBA00037974"/>
    </source>
</evidence>